<sequence>MPEHALPLADLMCIAQCEERKRVVLLTRLGKLSSYQAEWDRPSVCYRDTFGGKPIGKSATS</sequence>
<comment type="caution">
    <text evidence="1">The sequence shown here is derived from an EMBL/GenBank/DDBJ whole genome shotgun (WGS) entry which is preliminary data.</text>
</comment>
<proteinExistence type="predicted"/>
<gene>
    <name evidence="1" type="ORF">KSX_79640</name>
</gene>
<name>A0A8J3I9A7_9CHLR</name>
<dbReference type="AlphaFoldDB" id="A0A8J3I9A7"/>
<reference evidence="1" key="1">
    <citation type="submission" date="2020-10" db="EMBL/GenBank/DDBJ databases">
        <title>Taxonomic study of unclassified bacteria belonging to the class Ktedonobacteria.</title>
        <authorList>
            <person name="Yabe S."/>
            <person name="Wang C.M."/>
            <person name="Zheng Y."/>
            <person name="Sakai Y."/>
            <person name="Cavaletti L."/>
            <person name="Monciardini P."/>
            <person name="Donadio S."/>
        </authorList>
    </citation>
    <scope>NUCLEOTIDE SEQUENCE</scope>
    <source>
        <strain evidence="1">SOSP1-1</strain>
    </source>
</reference>
<evidence type="ECO:0000313" key="1">
    <source>
        <dbReference type="EMBL" id="GHO49801.1"/>
    </source>
</evidence>
<dbReference type="EMBL" id="BNJF01000006">
    <property type="protein sequence ID" value="GHO49801.1"/>
    <property type="molecule type" value="Genomic_DNA"/>
</dbReference>
<keyword evidence="2" id="KW-1185">Reference proteome</keyword>
<organism evidence="1 2">
    <name type="scientific">Ktedonospora formicarum</name>
    <dbReference type="NCBI Taxonomy" id="2778364"/>
    <lineage>
        <taxon>Bacteria</taxon>
        <taxon>Bacillati</taxon>
        <taxon>Chloroflexota</taxon>
        <taxon>Ktedonobacteria</taxon>
        <taxon>Ktedonobacterales</taxon>
        <taxon>Ktedonobacteraceae</taxon>
        <taxon>Ktedonospora</taxon>
    </lineage>
</organism>
<evidence type="ECO:0000313" key="2">
    <source>
        <dbReference type="Proteomes" id="UP000612362"/>
    </source>
</evidence>
<protein>
    <submittedName>
        <fullName evidence="1">Uncharacterized protein</fullName>
    </submittedName>
</protein>
<accession>A0A8J3I9A7</accession>
<dbReference type="Proteomes" id="UP000612362">
    <property type="component" value="Unassembled WGS sequence"/>
</dbReference>